<gene>
    <name evidence="1" type="ORF">LTR37_019914</name>
</gene>
<keyword evidence="2" id="KW-1185">Reference proteome</keyword>
<proteinExistence type="predicted"/>
<organism evidence="1 2">
    <name type="scientific">Vermiconidia calcicola</name>
    <dbReference type="NCBI Taxonomy" id="1690605"/>
    <lineage>
        <taxon>Eukaryota</taxon>
        <taxon>Fungi</taxon>
        <taxon>Dikarya</taxon>
        <taxon>Ascomycota</taxon>
        <taxon>Pezizomycotina</taxon>
        <taxon>Dothideomycetes</taxon>
        <taxon>Dothideomycetidae</taxon>
        <taxon>Mycosphaerellales</taxon>
        <taxon>Extremaceae</taxon>
        <taxon>Vermiconidia</taxon>
    </lineage>
</organism>
<name>A0ACC3MFR7_9PEZI</name>
<accession>A0ACC3MFR7</accession>
<dbReference type="Proteomes" id="UP001281147">
    <property type="component" value="Unassembled WGS sequence"/>
</dbReference>
<dbReference type="EMBL" id="JAUTXU010000325">
    <property type="protein sequence ID" value="KAK3686324.1"/>
    <property type="molecule type" value="Genomic_DNA"/>
</dbReference>
<protein>
    <submittedName>
        <fullName evidence="1">Uncharacterized protein</fullName>
    </submittedName>
</protein>
<evidence type="ECO:0000313" key="2">
    <source>
        <dbReference type="Proteomes" id="UP001281147"/>
    </source>
</evidence>
<comment type="caution">
    <text evidence="1">The sequence shown here is derived from an EMBL/GenBank/DDBJ whole genome shotgun (WGS) entry which is preliminary data.</text>
</comment>
<reference evidence="1" key="1">
    <citation type="submission" date="2023-07" db="EMBL/GenBank/DDBJ databases">
        <title>Black Yeasts Isolated from many extreme environments.</title>
        <authorList>
            <person name="Coleine C."/>
            <person name="Stajich J.E."/>
            <person name="Selbmann L."/>
        </authorList>
    </citation>
    <scope>NUCLEOTIDE SEQUENCE</scope>
    <source>
        <strain evidence="1">CCFEE 5714</strain>
    </source>
</reference>
<sequence>MSIPQILDSDDKPGHPRNASNRDERIDRGTVTPKLKDQIKPHFIDIGNNGFLSAPLSGPIRPLSPDTLSNLSMDEYEQIAPARAEREESQALAPPRGLRGKLQKFWVRNLGLVYMIVGSFFGCLMNVTTRKLEVEGNKGQGLHPFQILFARMGITFALSTGYMFWKNTPDFPFGKKEVRGLLVMRGIGGFAGVFGMYYSLLALPLADATVVTFLAPSLACWACSYLINQPFTRVEKIAGFVSLVGVIFITRPTTLFAILTGSDVTPPASGNSDMAPYGNSTVPADASNYDNVTPVERLEAVGIALIGVFGAATAYTTIRWIGKRAHPLISVNYFAATCFAVSIIMQNVLPDIGFILPADLKEWSYLIFLGVCGFVMQFLLAAGLSYEKSSRATNMAYSQLIFAIGFDKLIFGHTPDLYSFIGSFLITGAAITVALQQNPDQGNEQNKNDAATEGDEESSAGTMIEMEDASEQNTRPPVQDVQLRTLG</sequence>
<evidence type="ECO:0000313" key="1">
    <source>
        <dbReference type="EMBL" id="KAK3686324.1"/>
    </source>
</evidence>